<sequence length="137" mass="14892">MSTLQRLMGINVSLSVMCLPYDGYPASMSPLGLRVYPTAVNGYRCLPWSTLRRLTGINVSLSTSTRVDMSPMSPLGPPWVPWGGTLACGGLTWTTIRGDNCGPTFLFRPQALSQNCLIWVLALSSVFGYVEDLKSEG</sequence>
<evidence type="ECO:0000313" key="1">
    <source>
        <dbReference type="EMBL" id="KAJ7040565.1"/>
    </source>
</evidence>
<organism evidence="1 2">
    <name type="scientific">Mycena alexandri</name>
    <dbReference type="NCBI Taxonomy" id="1745969"/>
    <lineage>
        <taxon>Eukaryota</taxon>
        <taxon>Fungi</taxon>
        <taxon>Dikarya</taxon>
        <taxon>Basidiomycota</taxon>
        <taxon>Agaricomycotina</taxon>
        <taxon>Agaricomycetes</taxon>
        <taxon>Agaricomycetidae</taxon>
        <taxon>Agaricales</taxon>
        <taxon>Marasmiineae</taxon>
        <taxon>Mycenaceae</taxon>
        <taxon>Mycena</taxon>
    </lineage>
</organism>
<accession>A0AAD6X9Q6</accession>
<reference evidence="1" key="1">
    <citation type="submission" date="2023-03" db="EMBL/GenBank/DDBJ databases">
        <title>Massive genome expansion in bonnet fungi (Mycena s.s.) driven by repeated elements and novel gene families across ecological guilds.</title>
        <authorList>
            <consortium name="Lawrence Berkeley National Laboratory"/>
            <person name="Harder C.B."/>
            <person name="Miyauchi S."/>
            <person name="Viragh M."/>
            <person name="Kuo A."/>
            <person name="Thoen E."/>
            <person name="Andreopoulos B."/>
            <person name="Lu D."/>
            <person name="Skrede I."/>
            <person name="Drula E."/>
            <person name="Henrissat B."/>
            <person name="Morin E."/>
            <person name="Kohler A."/>
            <person name="Barry K."/>
            <person name="LaButti K."/>
            <person name="Morin E."/>
            <person name="Salamov A."/>
            <person name="Lipzen A."/>
            <person name="Mereny Z."/>
            <person name="Hegedus B."/>
            <person name="Baldrian P."/>
            <person name="Stursova M."/>
            <person name="Weitz H."/>
            <person name="Taylor A."/>
            <person name="Grigoriev I.V."/>
            <person name="Nagy L.G."/>
            <person name="Martin F."/>
            <person name="Kauserud H."/>
        </authorList>
    </citation>
    <scope>NUCLEOTIDE SEQUENCE</scope>
    <source>
        <strain evidence="1">CBHHK200</strain>
    </source>
</reference>
<evidence type="ECO:0000313" key="2">
    <source>
        <dbReference type="Proteomes" id="UP001218188"/>
    </source>
</evidence>
<gene>
    <name evidence="1" type="ORF">C8F04DRAFT_1177906</name>
</gene>
<proteinExistence type="predicted"/>
<protein>
    <submittedName>
        <fullName evidence="1">Uncharacterized protein</fullName>
    </submittedName>
</protein>
<dbReference type="EMBL" id="JARJCM010000021">
    <property type="protein sequence ID" value="KAJ7040565.1"/>
    <property type="molecule type" value="Genomic_DNA"/>
</dbReference>
<keyword evidence="2" id="KW-1185">Reference proteome</keyword>
<name>A0AAD6X9Q6_9AGAR</name>
<dbReference type="AlphaFoldDB" id="A0AAD6X9Q6"/>
<comment type="caution">
    <text evidence="1">The sequence shown here is derived from an EMBL/GenBank/DDBJ whole genome shotgun (WGS) entry which is preliminary data.</text>
</comment>
<dbReference type="Proteomes" id="UP001218188">
    <property type="component" value="Unassembled WGS sequence"/>
</dbReference>